<dbReference type="RefSeq" id="WP_162690133.1">
    <property type="nucleotide sequence ID" value="NZ_CP016181.1"/>
</dbReference>
<gene>
    <name evidence="1" type="ORF">A8139_06825</name>
</gene>
<dbReference type="AlphaFoldDB" id="A0A2Z4PQD0"/>
<evidence type="ECO:0000313" key="1">
    <source>
        <dbReference type="EMBL" id="AWX99735.1"/>
    </source>
</evidence>
<dbReference type="EMBL" id="CP016181">
    <property type="protein sequence ID" value="AWX99735.1"/>
    <property type="molecule type" value="Genomic_DNA"/>
</dbReference>
<name>A0A2Z4PQD0_9GAMM</name>
<sequence length="826" mass="95175">MDISIDRKKLKKQNVDTDELIERISTGQAILFTGAGFSSLTKNINDEEPSAAKDLALEICQLGGFQSDEDLRYATDYYIANNNISNLIQLLKKKYTITQTHSTHDEICSAKWRRFYTTNYDKSIEIASAKVGKLVECIDISYPTDTYYKKESLCIHLNGSIDSLNEESIETTFKLSTSSYISPDSFTKSDWHYYFKKDLERCSAIVFVGYSMYDIEIQKILFENSDLKEKTYFITRENPNPKTSFTLSKFGKIIPIGIEGFSKLINENSKNIAGYDSEHDLQSLAKYDLSHEKIEIRDADVEAMIMFGYVNTGSIDDAVLGEQVIPSLIVRKSLDLVKEFISNGKNVVLYSDMGNGKSIIISQIHSYLTANSYECYYLNDIEGDYISDIDHLSKSGKKIVITLDGYERYLDLLKHFSLSLPNNINIITTSRTAEHERLRHELKEMKFEYSEVCLDELYENEILSLINIIDNLGMWGDKAGFSISQKLRFIEQKNNSQLSLTLLNLFNSPQFKDRVKTELSPLMRDNEIKDTVFAIALSEVLDIPCKSSIISEISGNDKIFSADLRNNKNFKNLFHMDGDGIKTKSSLFCLSLIRHHFSPSYVTATLQKIAKRFNEYKVKDYEQRTIFLATLRFSFVERLLSDTNKKGNLKRYYENLKVSVSWLKSDPHFWLQYGMANITFKEYSKAQQFLDSSYSLAMKKEKYHTSNIDTQQARLFLLVAMEEKDSHKAFDGFSKAHSLLDKLDNDVYKYRQVDMYNDFYSSCYEKITKGNQVYFERACQKMEKSIEKAVSNGEINLSQQLPIKKTKDKLGNILKNIIEQRDVKNQ</sequence>
<reference evidence="1 2" key="1">
    <citation type="submission" date="2016-06" db="EMBL/GenBank/DDBJ databases">
        <title>The sequenced genome of the ice-adhering bacterium Marinomonas primoryensis, from Antarctica.</title>
        <authorList>
            <person name="Graham L."/>
            <person name="Vance T.D.R."/>
            <person name="Davies P.L."/>
        </authorList>
    </citation>
    <scope>NUCLEOTIDE SEQUENCE [LARGE SCALE GENOMIC DNA]</scope>
    <source>
        <strain evidence="1 2">AceL</strain>
    </source>
</reference>
<proteinExistence type="predicted"/>
<dbReference type="Proteomes" id="UP000249898">
    <property type="component" value="Chromosome"/>
</dbReference>
<protein>
    <submittedName>
        <fullName evidence="1">Uncharacterized protein</fullName>
    </submittedName>
</protein>
<dbReference type="Pfam" id="PF13289">
    <property type="entry name" value="SIR2_2"/>
    <property type="match status" value="1"/>
</dbReference>
<organism evidence="1 2">
    <name type="scientific">Marinomonas primoryensis</name>
    <dbReference type="NCBI Taxonomy" id="178399"/>
    <lineage>
        <taxon>Bacteria</taxon>
        <taxon>Pseudomonadati</taxon>
        <taxon>Pseudomonadota</taxon>
        <taxon>Gammaproteobacteria</taxon>
        <taxon>Oceanospirillales</taxon>
        <taxon>Oceanospirillaceae</taxon>
        <taxon>Marinomonas</taxon>
    </lineage>
</organism>
<accession>A0A2Z4PQD0</accession>
<evidence type="ECO:0000313" key="2">
    <source>
        <dbReference type="Proteomes" id="UP000249898"/>
    </source>
</evidence>